<comment type="caution">
    <text evidence="1">The sequence shown here is derived from an EMBL/GenBank/DDBJ whole genome shotgun (WGS) entry which is preliminary data.</text>
</comment>
<evidence type="ECO:0000313" key="2">
    <source>
        <dbReference type="Proteomes" id="UP000712007"/>
    </source>
</evidence>
<protein>
    <recommendedName>
        <fullName evidence="3">Lipoprotein</fullName>
    </recommendedName>
</protein>
<name>A0A940DHT7_9BACT</name>
<sequence>MKHTIYLIAMAFMMCSCITEPDVDERPHRTDPPFDPSYIRHTYMVCDSTGTPRDTVKYGERFDIVLLVENTSDDDTLFYDTEYSCMNYNRLCGSIFSAENDSLCYTFLGYGFVTDWCGDLPCAIVLPHDHYKWEYIYPTFYVPWDTVEPPLPRGRYYSKFKPEAGYYGYDCRDPFENELRTLDLDTMRVDFVIE</sequence>
<evidence type="ECO:0000313" key="1">
    <source>
        <dbReference type="EMBL" id="MBO8439115.1"/>
    </source>
</evidence>
<gene>
    <name evidence="1" type="ORF">IAC51_00515</name>
</gene>
<reference evidence="1" key="2">
    <citation type="journal article" date="2021" name="PeerJ">
        <title>Extensive microbial diversity within the chicken gut microbiome revealed by metagenomics and culture.</title>
        <authorList>
            <person name="Gilroy R."/>
            <person name="Ravi A."/>
            <person name="Getino M."/>
            <person name="Pursley I."/>
            <person name="Horton D.L."/>
            <person name="Alikhan N.F."/>
            <person name="Baker D."/>
            <person name="Gharbi K."/>
            <person name="Hall N."/>
            <person name="Watson M."/>
            <person name="Adriaenssens E.M."/>
            <person name="Foster-Nyarko E."/>
            <person name="Jarju S."/>
            <person name="Secka A."/>
            <person name="Antonio M."/>
            <person name="Oren A."/>
            <person name="Chaudhuri R.R."/>
            <person name="La Ragione R."/>
            <person name="Hildebrand F."/>
            <person name="Pallen M.J."/>
        </authorList>
    </citation>
    <scope>NUCLEOTIDE SEQUENCE</scope>
    <source>
        <strain evidence="1">3924</strain>
    </source>
</reference>
<dbReference type="EMBL" id="JADIMV010000010">
    <property type="protein sequence ID" value="MBO8439115.1"/>
    <property type="molecule type" value="Genomic_DNA"/>
</dbReference>
<dbReference type="AlphaFoldDB" id="A0A940DHT7"/>
<dbReference type="Proteomes" id="UP000712007">
    <property type="component" value="Unassembled WGS sequence"/>
</dbReference>
<proteinExistence type="predicted"/>
<organism evidence="1 2">
    <name type="scientific">Candidatus Aphodosoma intestinipullorum</name>
    <dbReference type="NCBI Taxonomy" id="2840674"/>
    <lineage>
        <taxon>Bacteria</taxon>
        <taxon>Pseudomonadati</taxon>
        <taxon>Bacteroidota</taxon>
        <taxon>Bacteroidia</taxon>
        <taxon>Bacteroidales</taxon>
        <taxon>Candidatus Aphodosoma</taxon>
    </lineage>
</organism>
<dbReference type="PROSITE" id="PS51257">
    <property type="entry name" value="PROKAR_LIPOPROTEIN"/>
    <property type="match status" value="1"/>
</dbReference>
<reference evidence="1" key="1">
    <citation type="submission" date="2020-10" db="EMBL/GenBank/DDBJ databases">
        <authorList>
            <person name="Gilroy R."/>
        </authorList>
    </citation>
    <scope>NUCLEOTIDE SEQUENCE</scope>
    <source>
        <strain evidence="1">3924</strain>
    </source>
</reference>
<accession>A0A940DHT7</accession>
<evidence type="ECO:0008006" key="3">
    <source>
        <dbReference type="Google" id="ProtNLM"/>
    </source>
</evidence>